<dbReference type="EMBL" id="LCKD01000003">
    <property type="protein sequence ID" value="KKT90279.1"/>
    <property type="molecule type" value="Genomic_DNA"/>
</dbReference>
<dbReference type="NCBIfam" id="TIGR03631">
    <property type="entry name" value="uS13_bact"/>
    <property type="match status" value="1"/>
</dbReference>
<keyword evidence="3 7" id="KW-0694">RNA-binding</keyword>
<comment type="similarity">
    <text evidence="1 7 8">Belongs to the universal ribosomal protein uS13 family.</text>
</comment>
<dbReference type="SUPFAM" id="SSF46946">
    <property type="entry name" value="S13-like H2TH domain"/>
    <property type="match status" value="1"/>
</dbReference>
<keyword evidence="10" id="KW-0812">Transmembrane</keyword>
<dbReference type="GO" id="GO:0000049">
    <property type="term" value="F:tRNA binding"/>
    <property type="evidence" value="ECO:0007669"/>
    <property type="project" value="UniProtKB-UniRule"/>
</dbReference>
<evidence type="ECO:0000256" key="8">
    <source>
        <dbReference type="RuleBase" id="RU003830"/>
    </source>
</evidence>
<evidence type="ECO:0000313" key="11">
    <source>
        <dbReference type="EMBL" id="KKT90279.1"/>
    </source>
</evidence>
<dbReference type="Gene3D" id="1.10.8.50">
    <property type="match status" value="1"/>
</dbReference>
<dbReference type="PANTHER" id="PTHR10871:SF1">
    <property type="entry name" value="SMALL RIBOSOMAL SUBUNIT PROTEIN US13M"/>
    <property type="match status" value="1"/>
</dbReference>
<evidence type="ECO:0000256" key="2">
    <source>
        <dbReference type="ARBA" id="ARBA00022730"/>
    </source>
</evidence>
<sequence length="128" mass="14522">MPRILGIDIPDNKKILYSLPYIYGVGLSASKIILRSANIDENKRAKELTTEELNKIQKIIEAAYKTEGDLRKEIGQNVKRLKEIGAWRGVRHARRLPIHGRTKTNSRTIRGNVRKTMGSGRKPSSEKT</sequence>
<dbReference type="InterPro" id="IPR027437">
    <property type="entry name" value="Rbsml_uS13_C"/>
</dbReference>
<keyword evidence="10" id="KW-0472">Membrane</keyword>
<dbReference type="InterPro" id="IPR001892">
    <property type="entry name" value="Ribosomal_uS13"/>
</dbReference>
<keyword evidence="7" id="KW-0820">tRNA-binding</keyword>
<dbReference type="PROSITE" id="PS50159">
    <property type="entry name" value="RIBOSOMAL_S13_2"/>
    <property type="match status" value="1"/>
</dbReference>
<keyword evidence="2 7" id="KW-0699">rRNA-binding</keyword>
<keyword evidence="4 7" id="KW-0689">Ribosomal protein</keyword>
<dbReference type="Gene3D" id="4.10.910.10">
    <property type="entry name" value="30s ribosomal protein s13, domain 2"/>
    <property type="match status" value="1"/>
</dbReference>
<gene>
    <name evidence="7" type="primary">rpsM</name>
    <name evidence="11" type="ORF">UW90_C0003G0003</name>
</gene>
<feature type="region of interest" description="Disordered" evidence="9">
    <location>
        <begin position="99"/>
        <end position="128"/>
    </location>
</feature>
<evidence type="ECO:0000256" key="6">
    <source>
        <dbReference type="ARBA" id="ARBA00035166"/>
    </source>
</evidence>
<evidence type="ECO:0000256" key="9">
    <source>
        <dbReference type="SAM" id="MobiDB-lite"/>
    </source>
</evidence>
<dbReference type="HAMAP" id="MF_01315">
    <property type="entry name" value="Ribosomal_uS13"/>
    <property type="match status" value="1"/>
</dbReference>
<dbReference type="FunFam" id="1.10.8.50:FF:000001">
    <property type="entry name" value="30S ribosomal protein S13"/>
    <property type="match status" value="1"/>
</dbReference>
<reference evidence="11 12" key="1">
    <citation type="journal article" date="2015" name="Nature">
        <title>rRNA introns, odd ribosomes, and small enigmatic genomes across a large radiation of phyla.</title>
        <authorList>
            <person name="Brown C.T."/>
            <person name="Hug L.A."/>
            <person name="Thomas B.C."/>
            <person name="Sharon I."/>
            <person name="Castelle C.J."/>
            <person name="Singh A."/>
            <person name="Wilkins M.J."/>
            <person name="Williams K.H."/>
            <person name="Banfield J.F."/>
        </authorList>
    </citation>
    <scope>NUCLEOTIDE SEQUENCE [LARGE SCALE GENOMIC DNA]</scope>
</reference>
<evidence type="ECO:0000313" key="12">
    <source>
        <dbReference type="Proteomes" id="UP000034368"/>
    </source>
</evidence>
<keyword evidence="5 7" id="KW-0687">Ribonucleoprotein</keyword>
<accession>A0A0G1P1M9</accession>
<evidence type="ECO:0000256" key="1">
    <source>
        <dbReference type="ARBA" id="ARBA00008080"/>
    </source>
</evidence>
<proteinExistence type="inferred from homology"/>
<dbReference type="PANTHER" id="PTHR10871">
    <property type="entry name" value="30S RIBOSOMAL PROTEIN S13/40S RIBOSOMAL PROTEIN S18"/>
    <property type="match status" value="1"/>
</dbReference>
<dbReference type="Pfam" id="PF00416">
    <property type="entry name" value="Ribosomal_S13"/>
    <property type="match status" value="1"/>
</dbReference>
<comment type="caution">
    <text evidence="11">The sequence shown here is derived from an EMBL/GenBank/DDBJ whole genome shotgun (WGS) entry which is preliminary data.</text>
</comment>
<feature type="transmembrane region" description="Helical" evidence="10">
    <location>
        <begin position="15"/>
        <end position="34"/>
    </location>
</feature>
<dbReference type="GO" id="GO:0015935">
    <property type="term" value="C:small ribosomal subunit"/>
    <property type="evidence" value="ECO:0007669"/>
    <property type="project" value="TreeGrafter"/>
</dbReference>
<dbReference type="InterPro" id="IPR010979">
    <property type="entry name" value="Ribosomal_uS13-like_H2TH"/>
</dbReference>
<dbReference type="GO" id="GO:0005829">
    <property type="term" value="C:cytosol"/>
    <property type="evidence" value="ECO:0007669"/>
    <property type="project" value="TreeGrafter"/>
</dbReference>
<keyword evidence="10" id="KW-1133">Transmembrane helix</keyword>
<comment type="function">
    <text evidence="7">Located at the top of the head of the 30S subunit, it contacts several helices of the 16S rRNA. In the 70S ribosome it contacts the 23S rRNA (bridge B1a) and protein L5 of the 50S subunit (bridge B1b), connecting the 2 subunits; these bridges are implicated in subunit movement. Contacts the tRNAs in the A and P-sites.</text>
</comment>
<protein>
    <recommendedName>
        <fullName evidence="6 7">Small ribosomal subunit protein uS13</fullName>
    </recommendedName>
</protein>
<dbReference type="Proteomes" id="UP000034368">
    <property type="component" value="Unassembled WGS sequence"/>
</dbReference>
<evidence type="ECO:0000256" key="7">
    <source>
        <dbReference type="HAMAP-Rule" id="MF_01315"/>
    </source>
</evidence>
<comment type="subunit">
    <text evidence="7">Part of the 30S ribosomal subunit. Forms a loose heterodimer with protein S19. Forms two bridges to the 50S subunit in the 70S ribosome.</text>
</comment>
<dbReference type="AlphaFoldDB" id="A0A0G1P1M9"/>
<evidence type="ECO:0000256" key="3">
    <source>
        <dbReference type="ARBA" id="ARBA00022884"/>
    </source>
</evidence>
<dbReference type="InterPro" id="IPR019980">
    <property type="entry name" value="Ribosomal_uS13_bac-type"/>
</dbReference>
<evidence type="ECO:0000256" key="10">
    <source>
        <dbReference type="SAM" id="Phobius"/>
    </source>
</evidence>
<dbReference type="GO" id="GO:0003735">
    <property type="term" value="F:structural constituent of ribosome"/>
    <property type="evidence" value="ECO:0007669"/>
    <property type="project" value="InterPro"/>
</dbReference>
<organism evidence="11 12">
    <name type="scientific">Candidatus Yanofskybacteria bacterium GW2011_GWB1_45_11</name>
    <dbReference type="NCBI Taxonomy" id="1619026"/>
    <lineage>
        <taxon>Bacteria</taxon>
        <taxon>Candidatus Yanofskyibacteriota</taxon>
    </lineage>
</organism>
<dbReference type="GO" id="GO:0019843">
    <property type="term" value="F:rRNA binding"/>
    <property type="evidence" value="ECO:0007669"/>
    <property type="project" value="UniProtKB-UniRule"/>
</dbReference>
<dbReference type="PIRSF" id="PIRSF002134">
    <property type="entry name" value="Ribosomal_S13"/>
    <property type="match status" value="1"/>
</dbReference>
<evidence type="ECO:0000256" key="5">
    <source>
        <dbReference type="ARBA" id="ARBA00023274"/>
    </source>
</evidence>
<name>A0A0G1P1M9_9BACT</name>
<dbReference type="GO" id="GO:0006412">
    <property type="term" value="P:translation"/>
    <property type="evidence" value="ECO:0007669"/>
    <property type="project" value="UniProtKB-UniRule"/>
</dbReference>
<evidence type="ECO:0000256" key="4">
    <source>
        <dbReference type="ARBA" id="ARBA00022980"/>
    </source>
</evidence>